<keyword evidence="9" id="KW-0328">Glycosyltransferase</keyword>
<dbReference type="FunCoup" id="A0A286US95">
    <property type="interactions" value="267"/>
</dbReference>
<dbReference type="AlphaFoldDB" id="A0A286US95"/>
<evidence type="ECO:0000256" key="7">
    <source>
        <dbReference type="ARBA" id="ARBA00023136"/>
    </source>
</evidence>
<feature type="transmembrane region" description="Helical" evidence="8">
    <location>
        <begin position="223"/>
        <end position="241"/>
    </location>
</feature>
<dbReference type="GO" id="GO:0006506">
    <property type="term" value="P:GPI anchor biosynthetic process"/>
    <property type="evidence" value="ECO:0007669"/>
    <property type="project" value="UniProtKB-UniPathway"/>
</dbReference>
<feature type="transmembrane region" description="Helical" evidence="8">
    <location>
        <begin position="247"/>
        <end position="270"/>
    </location>
</feature>
<feature type="transmembrane region" description="Helical" evidence="8">
    <location>
        <begin position="170"/>
        <end position="189"/>
    </location>
</feature>
<evidence type="ECO:0000256" key="4">
    <source>
        <dbReference type="ARBA" id="ARBA00022502"/>
    </source>
</evidence>
<reference evidence="9 10" key="1">
    <citation type="journal article" date="2017" name="Mol. Ecol.">
        <title>Comparative and population genomic landscape of Phellinus noxius: A hypervariable fungus causing root rot in trees.</title>
        <authorList>
            <person name="Chung C.L."/>
            <person name="Lee T.J."/>
            <person name="Akiba M."/>
            <person name="Lee H.H."/>
            <person name="Kuo T.H."/>
            <person name="Liu D."/>
            <person name="Ke H.M."/>
            <person name="Yokoi T."/>
            <person name="Roa M.B."/>
            <person name="Lu M.J."/>
            <person name="Chang Y.Y."/>
            <person name="Ann P.J."/>
            <person name="Tsai J.N."/>
            <person name="Chen C.Y."/>
            <person name="Tzean S.S."/>
            <person name="Ota Y."/>
            <person name="Hattori T."/>
            <person name="Sahashi N."/>
            <person name="Liou R.F."/>
            <person name="Kikuchi T."/>
            <person name="Tsai I.J."/>
        </authorList>
    </citation>
    <scope>NUCLEOTIDE SEQUENCE [LARGE SCALE GENOMIC DNA]</scope>
    <source>
        <strain evidence="9 10">FFPRI411160</strain>
    </source>
</reference>
<feature type="transmembrane region" description="Helical" evidence="8">
    <location>
        <begin position="39"/>
        <end position="63"/>
    </location>
</feature>
<proteinExistence type="inferred from homology"/>
<dbReference type="Pfam" id="PF06432">
    <property type="entry name" value="GPI2"/>
    <property type="match status" value="1"/>
</dbReference>
<evidence type="ECO:0000256" key="8">
    <source>
        <dbReference type="SAM" id="Phobius"/>
    </source>
</evidence>
<dbReference type="InterPro" id="IPR009450">
    <property type="entry name" value="Plno_GlcNAc_GPI2"/>
</dbReference>
<evidence type="ECO:0000256" key="3">
    <source>
        <dbReference type="ARBA" id="ARBA00008321"/>
    </source>
</evidence>
<gene>
    <name evidence="9" type="ORF">PNOK_0238600</name>
</gene>
<comment type="pathway">
    <text evidence="2">Glycolipid biosynthesis; glycosylphosphatidylinositol-anchor biosynthesis.</text>
</comment>
<dbReference type="Proteomes" id="UP000217199">
    <property type="component" value="Unassembled WGS sequence"/>
</dbReference>
<evidence type="ECO:0000256" key="1">
    <source>
        <dbReference type="ARBA" id="ARBA00004141"/>
    </source>
</evidence>
<feature type="transmembrane region" description="Helical" evidence="8">
    <location>
        <begin position="75"/>
        <end position="94"/>
    </location>
</feature>
<dbReference type="PIRSF" id="PIRSF016104">
    <property type="entry name" value="GPI2"/>
    <property type="match status" value="1"/>
</dbReference>
<evidence type="ECO:0000313" key="9">
    <source>
        <dbReference type="EMBL" id="PAV22429.1"/>
    </source>
</evidence>
<organism evidence="9 10">
    <name type="scientific">Pyrrhoderma noxium</name>
    <dbReference type="NCBI Taxonomy" id="2282107"/>
    <lineage>
        <taxon>Eukaryota</taxon>
        <taxon>Fungi</taxon>
        <taxon>Dikarya</taxon>
        <taxon>Basidiomycota</taxon>
        <taxon>Agaricomycotina</taxon>
        <taxon>Agaricomycetes</taxon>
        <taxon>Hymenochaetales</taxon>
        <taxon>Hymenochaetaceae</taxon>
        <taxon>Pyrrhoderma</taxon>
    </lineage>
</organism>
<comment type="similarity">
    <text evidence="3">Belongs to the PIGC family.</text>
</comment>
<dbReference type="STRING" id="2282107.A0A286US95"/>
<keyword evidence="4" id="KW-0337">GPI-anchor biosynthesis</keyword>
<feature type="transmembrane region" description="Helical" evidence="8">
    <location>
        <begin position="115"/>
        <end position="134"/>
    </location>
</feature>
<evidence type="ECO:0000256" key="2">
    <source>
        <dbReference type="ARBA" id="ARBA00004687"/>
    </source>
</evidence>
<sequence>MSAGWERVLWKKQAYPDNYIPPSFLSSLRRNTNFRPYTYWPLVLASCAISQHISAIFVFLVTFSHLYDESWDPRILVWVSICMFLTGFAIWELFECFMFGYNVDKEHRSKTLKSSILVFLALLSLSPVLRTLSASTSSDSIWALAACLFILNIVLADFDPARDGRLGRERLTSIFSMNAAVSASVVLASRLQDDISVFALMLFSIQMFTLLPILRSRLSLLSILPRAILTLCFFSISIYLTSEVSQLVTNIQIILIGFVTFGAPAALVWAQKFKNEIRGPWDVAVPQVR</sequence>
<protein>
    <submittedName>
        <fullName evidence="9">Phosphatidylinositol N-acetylglucosaminyltransferase</fullName>
    </submittedName>
</protein>
<dbReference type="OrthoDB" id="196709at2759"/>
<dbReference type="UniPathway" id="UPA00196"/>
<keyword evidence="6 8" id="KW-1133">Transmembrane helix</keyword>
<evidence type="ECO:0000256" key="5">
    <source>
        <dbReference type="ARBA" id="ARBA00022692"/>
    </source>
</evidence>
<dbReference type="GO" id="GO:0016757">
    <property type="term" value="F:glycosyltransferase activity"/>
    <property type="evidence" value="ECO:0007669"/>
    <property type="project" value="UniProtKB-KW"/>
</dbReference>
<keyword evidence="9" id="KW-0808">Transferase</keyword>
<dbReference type="GO" id="GO:0000506">
    <property type="term" value="C:glycosylphosphatidylinositol-N-acetylglucosaminyltransferase (GPI-GnT) complex"/>
    <property type="evidence" value="ECO:0007669"/>
    <property type="project" value="TreeGrafter"/>
</dbReference>
<feature type="transmembrane region" description="Helical" evidence="8">
    <location>
        <begin position="195"/>
        <end position="214"/>
    </location>
</feature>
<feature type="transmembrane region" description="Helical" evidence="8">
    <location>
        <begin position="140"/>
        <end position="158"/>
    </location>
</feature>
<evidence type="ECO:0000256" key="6">
    <source>
        <dbReference type="ARBA" id="ARBA00022989"/>
    </source>
</evidence>
<name>A0A286US95_9AGAM</name>
<comment type="subcellular location">
    <subcellularLocation>
        <location evidence="1">Membrane</location>
        <topology evidence="1">Multi-pass membrane protein</topology>
    </subcellularLocation>
</comment>
<comment type="caution">
    <text evidence="9">The sequence shown here is derived from an EMBL/GenBank/DDBJ whole genome shotgun (WGS) entry which is preliminary data.</text>
</comment>
<dbReference type="PANTHER" id="PTHR12982:SF0">
    <property type="entry name" value="PHOSPHATIDYLINOSITOL N-ACETYLGLUCOSAMINYLTRANSFERASE SUBUNIT C"/>
    <property type="match status" value="1"/>
</dbReference>
<accession>A0A286US95</accession>
<dbReference type="EMBL" id="NBII01000002">
    <property type="protein sequence ID" value="PAV22429.1"/>
    <property type="molecule type" value="Genomic_DNA"/>
</dbReference>
<dbReference type="InParanoid" id="A0A286US95"/>
<dbReference type="PANTHER" id="PTHR12982">
    <property type="entry name" value="PHOSPHATIDYLINOSITOL GLYCAN, CLASS C"/>
    <property type="match status" value="1"/>
</dbReference>
<keyword evidence="10" id="KW-1185">Reference proteome</keyword>
<keyword evidence="5 8" id="KW-0812">Transmembrane</keyword>
<keyword evidence="7 8" id="KW-0472">Membrane</keyword>
<evidence type="ECO:0000313" key="10">
    <source>
        <dbReference type="Proteomes" id="UP000217199"/>
    </source>
</evidence>